<dbReference type="CDD" id="cd07133">
    <property type="entry name" value="ALDH_CALDH_CalB"/>
    <property type="match status" value="1"/>
</dbReference>
<feature type="domain" description="Aldehyde dehydrogenase" evidence="8">
    <location>
        <begin position="17"/>
        <end position="452"/>
    </location>
</feature>
<reference evidence="9 10" key="1">
    <citation type="submission" date="2019-12" db="EMBL/GenBank/DDBJ databases">
        <title>Novel species isolated from a subtropical stream in China.</title>
        <authorList>
            <person name="Lu H."/>
        </authorList>
    </citation>
    <scope>NUCLEOTIDE SEQUENCE [LARGE SCALE GENOMIC DNA]</scope>
    <source>
        <strain evidence="9 10">DS3</strain>
    </source>
</reference>
<gene>
    <name evidence="9" type="ORF">GTP41_15925</name>
</gene>
<organism evidence="9 10">
    <name type="scientific">Pseudoduganella guangdongensis</name>
    <dbReference type="NCBI Taxonomy" id="2692179"/>
    <lineage>
        <taxon>Bacteria</taxon>
        <taxon>Pseudomonadati</taxon>
        <taxon>Pseudomonadota</taxon>
        <taxon>Betaproteobacteria</taxon>
        <taxon>Burkholderiales</taxon>
        <taxon>Oxalobacteraceae</taxon>
        <taxon>Telluria group</taxon>
        <taxon>Pseudoduganella</taxon>
    </lineage>
</organism>
<dbReference type="SUPFAM" id="SSF53720">
    <property type="entry name" value="ALDH-like"/>
    <property type="match status" value="1"/>
</dbReference>
<dbReference type="InterPro" id="IPR029510">
    <property type="entry name" value="Ald_DH_CS_GLU"/>
</dbReference>
<accession>A0A6N9HLM8</accession>
<dbReference type="Pfam" id="PF00171">
    <property type="entry name" value="Aldedh"/>
    <property type="match status" value="1"/>
</dbReference>
<keyword evidence="2 4" id="KW-0560">Oxidoreductase</keyword>
<feature type="active site" evidence="5">
    <location>
        <position position="262"/>
    </location>
</feature>
<dbReference type="PROSITE" id="PS00687">
    <property type="entry name" value="ALDEHYDE_DEHYDR_GLU"/>
    <property type="match status" value="1"/>
</dbReference>
<feature type="active site" evidence="5 6">
    <location>
        <position position="228"/>
    </location>
</feature>
<evidence type="ECO:0000256" key="4">
    <source>
        <dbReference type="PIRNR" id="PIRNR036492"/>
    </source>
</evidence>
<dbReference type="AlphaFoldDB" id="A0A6N9HLM8"/>
<dbReference type="InterPro" id="IPR016162">
    <property type="entry name" value="Ald_DH_N"/>
</dbReference>
<evidence type="ECO:0000313" key="10">
    <source>
        <dbReference type="Proteomes" id="UP000448575"/>
    </source>
</evidence>
<dbReference type="RefSeq" id="WP_161026553.1">
    <property type="nucleotide sequence ID" value="NZ_WWCJ01000010.1"/>
</dbReference>
<dbReference type="InterPro" id="IPR016160">
    <property type="entry name" value="Ald_DH_CS_CYS"/>
</dbReference>
<name>A0A6N9HLM8_9BURK</name>
<dbReference type="PIRSF" id="PIRSF036492">
    <property type="entry name" value="ALDH"/>
    <property type="match status" value="1"/>
</dbReference>
<evidence type="ECO:0000256" key="7">
    <source>
        <dbReference type="RuleBase" id="RU003345"/>
    </source>
</evidence>
<dbReference type="PANTHER" id="PTHR43570">
    <property type="entry name" value="ALDEHYDE DEHYDROGENASE"/>
    <property type="match status" value="1"/>
</dbReference>
<dbReference type="InterPro" id="IPR015590">
    <property type="entry name" value="Aldehyde_DH_dom"/>
</dbReference>
<evidence type="ECO:0000256" key="6">
    <source>
        <dbReference type="PROSITE-ProRule" id="PRU10007"/>
    </source>
</evidence>
<evidence type="ECO:0000256" key="2">
    <source>
        <dbReference type="ARBA" id="ARBA00023002"/>
    </source>
</evidence>
<dbReference type="FunFam" id="3.40.309.10:FF:000003">
    <property type="entry name" value="Aldehyde dehydrogenase"/>
    <property type="match status" value="1"/>
</dbReference>
<evidence type="ECO:0000256" key="1">
    <source>
        <dbReference type="ARBA" id="ARBA00009986"/>
    </source>
</evidence>
<dbReference type="EMBL" id="WWCJ01000010">
    <property type="protein sequence ID" value="MYN03585.1"/>
    <property type="molecule type" value="Genomic_DNA"/>
</dbReference>
<evidence type="ECO:0000259" key="8">
    <source>
        <dbReference type="Pfam" id="PF00171"/>
    </source>
</evidence>
<evidence type="ECO:0000256" key="3">
    <source>
        <dbReference type="ARBA" id="ARBA00023027"/>
    </source>
</evidence>
<dbReference type="InterPro" id="IPR012394">
    <property type="entry name" value="Aldehyde_DH_NAD(P)"/>
</dbReference>
<dbReference type="FunFam" id="3.40.605.10:FF:000004">
    <property type="entry name" value="Aldehyde dehydrogenase"/>
    <property type="match status" value="1"/>
</dbReference>
<dbReference type="InterPro" id="IPR016161">
    <property type="entry name" value="Ald_DH/histidinol_DH"/>
</dbReference>
<dbReference type="GO" id="GO:0004029">
    <property type="term" value="F:aldehyde dehydrogenase (NAD+) activity"/>
    <property type="evidence" value="ECO:0007669"/>
    <property type="project" value="TreeGrafter"/>
</dbReference>
<comment type="caution">
    <text evidence="9">The sequence shown here is derived from an EMBL/GenBank/DDBJ whole genome shotgun (WGS) entry which is preliminary data.</text>
</comment>
<dbReference type="Gene3D" id="3.40.605.10">
    <property type="entry name" value="Aldehyde Dehydrogenase, Chain A, domain 1"/>
    <property type="match status" value="1"/>
</dbReference>
<keyword evidence="10" id="KW-1185">Reference proteome</keyword>
<dbReference type="Proteomes" id="UP000448575">
    <property type="component" value="Unassembled WGS sequence"/>
</dbReference>
<dbReference type="InterPro" id="IPR016163">
    <property type="entry name" value="Ald_DH_C"/>
</dbReference>
<dbReference type="Gene3D" id="3.40.309.10">
    <property type="entry name" value="Aldehyde Dehydrogenase, Chain A, domain 2"/>
    <property type="match status" value="1"/>
</dbReference>
<dbReference type="PROSITE" id="PS00070">
    <property type="entry name" value="ALDEHYDE_DEHYDR_CYS"/>
    <property type="match status" value="1"/>
</dbReference>
<proteinExistence type="inferred from homology"/>
<sequence>MQVQKFDYVVVGTDSAGRVAAAEVLDIQRAAFAADMLPSAASRRERLDRLYALVADNEQAILDAISADFGGRARQEMVLTELFIVLSAVRQQRRKLGRWMRPRRVATPLHMLPGSSELMPQPLGVVGNIVPWNYPCQLALLPAAAALAAGNRVMIKPSELTPAFSHLLAQLAAQYFNPAELAVIEGGVEESRAFAALPFDHLVFTGSTTVGRQVAIAAAHNLTPVTLELGGKSPAIIDESCDLAESAPRLAFGKLFNAGQTCVAPDYALVPRARVADFVREVSAAALAMYPQFAGNQQYTSIISERHYARLQQLVRDAQEQGATVVRLGAEAERPHDGERRMAPVLLLDVTPDMAVMREEIFGPLLPVLPYDTLQQAIAFINERERPLALYWFGRDRRNCQQVLGSTISGGVTVNDALWHAAQENLPFGGVGASGTGAYHGEHGFLAFSKQKPIYRQARLNGFGLFRPPYGRVFDTLADFLKRHM</sequence>
<dbReference type="GO" id="GO:0005737">
    <property type="term" value="C:cytoplasm"/>
    <property type="evidence" value="ECO:0007669"/>
    <property type="project" value="TreeGrafter"/>
</dbReference>
<comment type="similarity">
    <text evidence="1 4 7">Belongs to the aldehyde dehydrogenase family.</text>
</comment>
<protein>
    <recommendedName>
        <fullName evidence="4">Aldehyde dehydrogenase</fullName>
    </recommendedName>
</protein>
<dbReference type="GO" id="GO:0006081">
    <property type="term" value="P:aldehyde metabolic process"/>
    <property type="evidence" value="ECO:0007669"/>
    <property type="project" value="InterPro"/>
</dbReference>
<evidence type="ECO:0000256" key="5">
    <source>
        <dbReference type="PIRSR" id="PIRSR036492-1"/>
    </source>
</evidence>
<evidence type="ECO:0000313" key="9">
    <source>
        <dbReference type="EMBL" id="MYN03585.1"/>
    </source>
</evidence>
<keyword evidence="3" id="KW-0520">NAD</keyword>
<dbReference type="PANTHER" id="PTHR43570:SF20">
    <property type="entry name" value="ALDEHYDE DEHYDROGENASE ALDX-RELATED"/>
    <property type="match status" value="1"/>
</dbReference>